<feature type="compositionally biased region" description="Gly residues" evidence="1">
    <location>
        <begin position="415"/>
        <end position="425"/>
    </location>
</feature>
<sequence length="425" mass="48699">MKKINIYTAIAPVIALFAVGCSSPVAMQSTEYDDMYYSSSDRTEYVQPQAQAPQQQQYASAEDNQQVASGDVTQNYAADEYYDGRTYRPQATWNTPNYAYVDPYWTTSYVHRRVSPFYDPFFYDPFYDPFMYDPFMHRGGMRVNIGLSMGWGSGWNRWGHPYGMYDPFWGNRYWPHNNYYAGFYHGYNRGYYGGNRFIYDRPVVVQQRQVQYGPRGERSVVPATGNPERVTGRPNRSEAVSNEQRATQGADYARPGRTERATGNTNSRSQEINAGENTGRTLPSRPATTNRGYDPQSGQVRPARQQPEGQQPVQRINQSRDEYVSPTTQPRPVERQQRIQQPTQRQQRIQQPVQRQQIQREPVQRSQPTYQRSQPVQRSQPSYQRSEPVQRSQPSYSPPTRSSGTSSPPARTNSSGGGRGNRGGN</sequence>
<dbReference type="GO" id="GO:0031490">
    <property type="term" value="F:chromatin DNA binding"/>
    <property type="evidence" value="ECO:0007669"/>
    <property type="project" value="InterPro"/>
</dbReference>
<evidence type="ECO:0008006" key="5">
    <source>
        <dbReference type="Google" id="ProtNLM"/>
    </source>
</evidence>
<feature type="compositionally biased region" description="Low complexity" evidence="1">
    <location>
        <begin position="394"/>
        <end position="409"/>
    </location>
</feature>
<comment type="caution">
    <text evidence="3">The sequence shown here is derived from an EMBL/GenBank/DDBJ whole genome shotgun (WGS) entry which is preliminary data.</text>
</comment>
<feature type="signal peptide" evidence="2">
    <location>
        <begin position="1"/>
        <end position="27"/>
    </location>
</feature>
<evidence type="ECO:0000256" key="2">
    <source>
        <dbReference type="SAM" id="SignalP"/>
    </source>
</evidence>
<keyword evidence="2" id="KW-0732">Signal</keyword>
<keyword evidence="4" id="KW-1185">Reference proteome</keyword>
<reference evidence="3 4" key="1">
    <citation type="submission" date="2018-04" db="EMBL/GenBank/DDBJ databases">
        <title>Genomic Encyclopedia of Type Strains, Phase IV (KMG-IV): sequencing the most valuable type-strain genomes for metagenomic binning, comparative biology and taxonomic classification.</title>
        <authorList>
            <person name="Goeker M."/>
        </authorList>
    </citation>
    <scope>NUCLEOTIDE SEQUENCE [LARGE SCALE GENOMIC DNA]</scope>
    <source>
        <strain evidence="3 4">DSM 100231</strain>
    </source>
</reference>
<feature type="compositionally biased region" description="Low complexity" evidence="1">
    <location>
        <begin position="338"/>
        <end position="386"/>
    </location>
</feature>
<feature type="compositionally biased region" description="Polar residues" evidence="1">
    <location>
        <begin position="238"/>
        <end position="247"/>
    </location>
</feature>
<gene>
    <name evidence="3" type="ORF">C8E01_1262</name>
</gene>
<feature type="region of interest" description="Disordered" evidence="1">
    <location>
        <begin position="210"/>
        <end position="425"/>
    </location>
</feature>
<dbReference type="RefSeq" id="WP_116545435.1">
    <property type="nucleotide sequence ID" value="NZ_QEKI01000026.1"/>
</dbReference>
<evidence type="ECO:0000256" key="1">
    <source>
        <dbReference type="SAM" id="MobiDB-lite"/>
    </source>
</evidence>
<proteinExistence type="predicted"/>
<feature type="compositionally biased region" description="Polar residues" evidence="1">
    <location>
        <begin position="307"/>
        <end position="317"/>
    </location>
</feature>
<evidence type="ECO:0000313" key="4">
    <source>
        <dbReference type="Proteomes" id="UP000245466"/>
    </source>
</evidence>
<dbReference type="InterPro" id="IPR044661">
    <property type="entry name" value="MED15a/b/c-like"/>
</dbReference>
<dbReference type="EMBL" id="QEKI01000026">
    <property type="protein sequence ID" value="PVY36526.1"/>
    <property type="molecule type" value="Genomic_DNA"/>
</dbReference>
<accession>A0A2U1AJC8</accession>
<dbReference type="AlphaFoldDB" id="A0A2U1AJC8"/>
<dbReference type="OrthoDB" id="893821at2"/>
<dbReference type="PANTHER" id="PTHR33137">
    <property type="entry name" value="MEDIATOR OF RNA POLYMERASE II TRANSCRIPTION SUBUNIT 15A-RELATED"/>
    <property type="match status" value="1"/>
</dbReference>
<feature type="chain" id="PRO_5015595479" description="YXWGXW repeat-containing protein" evidence="2">
    <location>
        <begin position="28"/>
        <end position="425"/>
    </location>
</feature>
<dbReference type="Proteomes" id="UP000245466">
    <property type="component" value="Unassembled WGS sequence"/>
</dbReference>
<feature type="compositionally biased region" description="Polar residues" evidence="1">
    <location>
        <begin position="261"/>
        <end position="299"/>
    </location>
</feature>
<evidence type="ECO:0000313" key="3">
    <source>
        <dbReference type="EMBL" id="PVY36526.1"/>
    </source>
</evidence>
<dbReference type="PROSITE" id="PS51257">
    <property type="entry name" value="PROKAR_LIPOPROTEIN"/>
    <property type="match status" value="1"/>
</dbReference>
<dbReference type="PANTHER" id="PTHR33137:SF4">
    <property type="entry name" value="MEDIATOR OF RNA POLYMERASE II TRANSCRIPTION SUBUNIT 15A-RELATED"/>
    <property type="match status" value="1"/>
</dbReference>
<name>A0A2U1AJC8_9BACT</name>
<organism evidence="3 4">
    <name type="scientific">Pontibacter virosus</name>
    <dbReference type="NCBI Taxonomy" id="1765052"/>
    <lineage>
        <taxon>Bacteria</taxon>
        <taxon>Pseudomonadati</taxon>
        <taxon>Bacteroidota</taxon>
        <taxon>Cytophagia</taxon>
        <taxon>Cytophagales</taxon>
        <taxon>Hymenobacteraceae</taxon>
        <taxon>Pontibacter</taxon>
    </lineage>
</organism>
<protein>
    <recommendedName>
        <fullName evidence="5">YXWGXW repeat-containing protein</fullName>
    </recommendedName>
</protein>